<dbReference type="EMBL" id="CAIIXF020000006">
    <property type="protein sequence ID" value="CAH1786731.1"/>
    <property type="molecule type" value="Genomic_DNA"/>
</dbReference>
<evidence type="ECO:0000313" key="6">
    <source>
        <dbReference type="EMBL" id="CAH1786731.1"/>
    </source>
</evidence>
<sequence length="377" mass="38969">MEKAALPPAWALFLMVVCIQVIIVYCDCSNNPCDDNADCTETDGSYTCACRSDYAGDAYGCDSLIVDFEFINGLYGHFTRLENKHENQSVWADQNATFLYFTGEGSWELSNEIGGENLPLAFNSGSLTPVSPNWAYMGPDGPVEDSVGRYPVRCVKSCTSVDTCTIEEPCEDENCTTISDIANGDMGFAGDGFCLPIMEGCTKSCDENATCVSLQIYSNDEIAKRKRRELDDSVYSVCTCDAGFDGDGLNCTIASVETDASTSTTEAAGTTGAGATEAAGTTGAGATEAAGTTGVGTTEAAGTTGAGATEADTTTGSVNTTGSFNTTGANNTSQIAGGSLGSLLNGLFPLGGSGASCAAVSLAPMILLASISHWYNM</sequence>
<keyword evidence="3" id="KW-0677">Repeat</keyword>
<organism evidence="6 7">
    <name type="scientific">Owenia fusiformis</name>
    <name type="common">Polychaete worm</name>
    <dbReference type="NCBI Taxonomy" id="6347"/>
    <lineage>
        <taxon>Eukaryota</taxon>
        <taxon>Metazoa</taxon>
        <taxon>Spiralia</taxon>
        <taxon>Lophotrochozoa</taxon>
        <taxon>Annelida</taxon>
        <taxon>Polychaeta</taxon>
        <taxon>Sedentaria</taxon>
        <taxon>Canalipalpata</taxon>
        <taxon>Sabellida</taxon>
        <taxon>Oweniida</taxon>
        <taxon>Oweniidae</taxon>
        <taxon>Owenia</taxon>
    </lineage>
</organism>
<dbReference type="CDD" id="cd00053">
    <property type="entry name" value="EGF"/>
    <property type="match status" value="1"/>
</dbReference>
<dbReference type="PANTHER" id="PTHR24039">
    <property type="entry name" value="FIBRILLIN-RELATED"/>
    <property type="match status" value="1"/>
</dbReference>
<dbReference type="OrthoDB" id="5852179at2759"/>
<accession>A0A8J1TYQ2</accession>
<keyword evidence="2 5" id="KW-0732">Signal</keyword>
<keyword evidence="1" id="KW-0245">EGF-like domain</keyword>
<feature type="chain" id="PRO_5043905031" evidence="5">
    <location>
        <begin position="27"/>
        <end position="377"/>
    </location>
</feature>
<evidence type="ECO:0000256" key="1">
    <source>
        <dbReference type="ARBA" id="ARBA00022536"/>
    </source>
</evidence>
<evidence type="ECO:0000256" key="2">
    <source>
        <dbReference type="ARBA" id="ARBA00022729"/>
    </source>
</evidence>
<evidence type="ECO:0000256" key="3">
    <source>
        <dbReference type="ARBA" id="ARBA00022737"/>
    </source>
</evidence>
<evidence type="ECO:0000256" key="4">
    <source>
        <dbReference type="SAM" id="MobiDB-lite"/>
    </source>
</evidence>
<dbReference type="InterPro" id="IPR000742">
    <property type="entry name" value="EGF"/>
</dbReference>
<evidence type="ECO:0000313" key="7">
    <source>
        <dbReference type="Proteomes" id="UP000749559"/>
    </source>
</evidence>
<feature type="signal peptide" evidence="5">
    <location>
        <begin position="1"/>
        <end position="26"/>
    </location>
</feature>
<gene>
    <name evidence="6" type="ORF">OFUS_LOCUS12565</name>
</gene>
<dbReference type="SMART" id="SM00181">
    <property type="entry name" value="EGF"/>
    <property type="match status" value="2"/>
</dbReference>
<dbReference type="SUPFAM" id="SSF57196">
    <property type="entry name" value="EGF/Laminin"/>
    <property type="match status" value="1"/>
</dbReference>
<dbReference type="AlphaFoldDB" id="A0A8J1TYQ2"/>
<dbReference type="PANTHER" id="PTHR24039:SF38">
    <property type="entry name" value="KUNITZ_BOVINE PANCREATIC TRYPSIN INHIBITOR DOMAIN PROTEIN"/>
    <property type="match status" value="1"/>
</dbReference>
<feature type="region of interest" description="Disordered" evidence="4">
    <location>
        <begin position="262"/>
        <end position="325"/>
    </location>
</feature>
<evidence type="ECO:0000256" key="5">
    <source>
        <dbReference type="SAM" id="SignalP"/>
    </source>
</evidence>
<name>A0A8J1TYQ2_OWEFU</name>
<dbReference type="Gene3D" id="2.10.25.10">
    <property type="entry name" value="Laminin"/>
    <property type="match status" value="2"/>
</dbReference>
<protein>
    <submittedName>
        <fullName evidence="6">Uncharacterized protein</fullName>
    </submittedName>
</protein>
<comment type="caution">
    <text evidence="6">The sequence shown here is derived from an EMBL/GenBank/DDBJ whole genome shotgun (WGS) entry which is preliminary data.</text>
</comment>
<dbReference type="Proteomes" id="UP000749559">
    <property type="component" value="Unassembled WGS sequence"/>
</dbReference>
<proteinExistence type="predicted"/>
<feature type="compositionally biased region" description="Low complexity" evidence="4">
    <location>
        <begin position="262"/>
        <end position="317"/>
    </location>
</feature>
<keyword evidence="7" id="KW-1185">Reference proteome</keyword>
<reference evidence="6" key="1">
    <citation type="submission" date="2022-03" db="EMBL/GenBank/DDBJ databases">
        <authorList>
            <person name="Martin C."/>
        </authorList>
    </citation>
    <scope>NUCLEOTIDE SEQUENCE</scope>
</reference>